<dbReference type="PANTHER" id="PTHR34365">
    <property type="entry name" value="ENOLASE (DUF1399)"/>
    <property type="match status" value="1"/>
</dbReference>
<dbReference type="InterPro" id="IPR009836">
    <property type="entry name" value="GRDP-like"/>
</dbReference>
<dbReference type="PANTHER" id="PTHR34365:SF7">
    <property type="entry name" value="GLYCINE-RICH DOMAIN-CONTAINING PROTEIN 1"/>
    <property type="match status" value="1"/>
</dbReference>
<reference evidence="2" key="1">
    <citation type="journal article" date="2011" name="Proc. Natl. Acad. Sci. U.S.A.">
        <title>Obligate biotrophy features unraveled by the genomic analysis of rust fungi.</title>
        <authorList>
            <person name="Duplessis S."/>
            <person name="Cuomo C.A."/>
            <person name="Lin Y.-C."/>
            <person name="Aerts A."/>
            <person name="Tisserant E."/>
            <person name="Veneault-Fourrey C."/>
            <person name="Joly D.L."/>
            <person name="Hacquard S."/>
            <person name="Amselem J."/>
            <person name="Cantarel B.L."/>
            <person name="Chiu R."/>
            <person name="Coutinho P.M."/>
            <person name="Feau N."/>
            <person name="Field M."/>
            <person name="Frey P."/>
            <person name="Gelhaye E."/>
            <person name="Goldberg J."/>
            <person name="Grabherr M.G."/>
            <person name="Kodira C.D."/>
            <person name="Kohler A."/>
            <person name="Kuees U."/>
            <person name="Lindquist E.A."/>
            <person name="Lucas S.M."/>
            <person name="Mago R."/>
            <person name="Mauceli E."/>
            <person name="Morin E."/>
            <person name="Murat C."/>
            <person name="Pangilinan J.L."/>
            <person name="Park R."/>
            <person name="Pearson M."/>
            <person name="Quesneville H."/>
            <person name="Rouhier N."/>
            <person name="Sakthikumar S."/>
            <person name="Salamov A.A."/>
            <person name="Schmutz J."/>
            <person name="Selles B."/>
            <person name="Shapiro H."/>
            <person name="Tanguay P."/>
            <person name="Tuskan G.A."/>
            <person name="Henrissat B."/>
            <person name="Van de Peer Y."/>
            <person name="Rouze P."/>
            <person name="Ellis J.G."/>
            <person name="Dodds P.N."/>
            <person name="Schein J.E."/>
            <person name="Zhong S."/>
            <person name="Hamelin R.C."/>
            <person name="Grigoriev I.V."/>
            <person name="Szabo L.J."/>
            <person name="Martin F."/>
        </authorList>
    </citation>
    <scope>NUCLEOTIDE SEQUENCE [LARGE SCALE GENOMIC DNA]</scope>
    <source>
        <strain evidence="2">98AG31 / pathotype 3-4-7</strain>
    </source>
</reference>
<dbReference type="VEuPathDB" id="FungiDB:MELLADRAFT_118211"/>
<organism evidence="2">
    <name type="scientific">Melampsora larici-populina (strain 98AG31 / pathotype 3-4-7)</name>
    <name type="common">Poplar leaf rust fungus</name>
    <dbReference type="NCBI Taxonomy" id="747676"/>
    <lineage>
        <taxon>Eukaryota</taxon>
        <taxon>Fungi</taxon>
        <taxon>Dikarya</taxon>
        <taxon>Basidiomycota</taxon>
        <taxon>Pucciniomycotina</taxon>
        <taxon>Pucciniomycetes</taxon>
        <taxon>Pucciniales</taxon>
        <taxon>Melampsoraceae</taxon>
        <taxon>Melampsora</taxon>
    </lineage>
</organism>
<dbReference type="STRING" id="747676.F4S6A5"/>
<gene>
    <name evidence="1" type="ORF">MELLADRAFT_118211</name>
</gene>
<protein>
    <submittedName>
        <fullName evidence="1">Uncharacterized protein</fullName>
    </submittedName>
</protein>
<accession>F4S6A5</accession>
<dbReference type="InParanoid" id="F4S6A5"/>
<dbReference type="RefSeq" id="XP_007416956.1">
    <property type="nucleotide sequence ID" value="XM_007416894.1"/>
</dbReference>
<evidence type="ECO:0000313" key="2">
    <source>
        <dbReference type="Proteomes" id="UP000001072"/>
    </source>
</evidence>
<dbReference type="AlphaFoldDB" id="F4S6A5"/>
<dbReference type="Pfam" id="PF07173">
    <property type="entry name" value="GRDP-like"/>
    <property type="match status" value="2"/>
</dbReference>
<name>F4S6A5_MELLP</name>
<dbReference type="EMBL" id="GL883154">
    <property type="protein sequence ID" value="EGF99833.1"/>
    <property type="molecule type" value="Genomic_DNA"/>
</dbReference>
<dbReference type="KEGG" id="mlr:MELLADRAFT_118211"/>
<evidence type="ECO:0000313" key="1">
    <source>
        <dbReference type="EMBL" id="EGF99833.1"/>
    </source>
</evidence>
<proteinExistence type="predicted"/>
<dbReference type="eggNOG" id="ENOG502QU5V">
    <property type="taxonomic scope" value="Eukaryota"/>
</dbReference>
<sequence>MNTKETFNLPTQTQLKDHLKLLKAFSNLKHQVQSSYKFNSINLTLNNDNEYKFNIFLHLAVDRFEKWLKIMGHKGYKEIRLDDLPPLDVLMVWHSYCLNPRWYCEDSLRLHSGLRIPFPLEIAASNIQFDSTGDVITSSLNPSQEKSWISEVPFDPRLNASISSGRVISCPNCQADLHLAWTSADHTGWVDEACLIKCDECQEWSGDRLVLGRERFISDLRQVIKSPVDHHTIAGTLTTLQNLTDFENATRLKLNLIKIITESGTSLDSLSGSSIETILKKSSPKARWLRRSLSAYSSGTPFSIDLASAVIRQSSFVGKMVDLGFTNLIETRDGQPVLQRCLDRYQAFLSLMRSDSSTFFVPTIDIDLAWHTHQLVRGWKYCQDTIDLVGRLVDHNDDVEESQLSDSFEKTSKAWKDMFGVSYSGCDCSLDHFEEKDQVCKEIITLLDHELQFEEPIFKRIDDHNRSESLGFSETNGFVFDNLKQVIGSACGGCGGGGGCGGCGTGGCGAGIQSFQQKISACGGCGGCGSGGCGSGGCGGGMLNSYNKKISACGGCGGCGSGGGCGAGGCGGGMLESFNKKISACGGCGAGGCGGGLV</sequence>
<keyword evidence="2" id="KW-1185">Reference proteome</keyword>
<dbReference type="OrthoDB" id="2684236at2759"/>
<dbReference type="Proteomes" id="UP000001072">
    <property type="component" value="Unassembled WGS sequence"/>
</dbReference>
<dbReference type="HOGENOM" id="CLU_010103_1_1_1"/>
<dbReference type="GeneID" id="18926183"/>